<evidence type="ECO:0000256" key="10">
    <source>
        <dbReference type="ARBA" id="ARBA00023136"/>
    </source>
</evidence>
<gene>
    <name evidence="12" type="ORF">V1264_001152</name>
</gene>
<feature type="compositionally biased region" description="Low complexity" evidence="11">
    <location>
        <begin position="561"/>
        <end position="578"/>
    </location>
</feature>
<dbReference type="GO" id="GO:0005886">
    <property type="term" value="C:plasma membrane"/>
    <property type="evidence" value="ECO:0007669"/>
    <property type="project" value="UniProtKB-SubCell"/>
</dbReference>
<feature type="region of interest" description="Disordered" evidence="11">
    <location>
        <begin position="629"/>
        <end position="724"/>
    </location>
</feature>
<feature type="compositionally biased region" description="Basic residues" evidence="11">
    <location>
        <begin position="653"/>
        <end position="666"/>
    </location>
</feature>
<dbReference type="FunFam" id="2.20.110.10:FF:000013">
    <property type="entry name" value="Putative Junctophilin-1"/>
    <property type="match status" value="1"/>
</dbReference>
<keyword evidence="5" id="KW-1003">Cell membrane</keyword>
<comment type="subcellular location">
    <subcellularLocation>
        <location evidence="3">Cell membrane</location>
    </subcellularLocation>
    <subcellularLocation>
        <location evidence="2">Endomembrane system</location>
        <topology evidence="2">Peripheral membrane protein</topology>
    </subcellularLocation>
    <subcellularLocation>
        <location evidence="1">Endoplasmic reticulum membrane</location>
        <topology evidence="1">Single-pass type IV membrane protein</topology>
    </subcellularLocation>
</comment>
<keyword evidence="13" id="KW-1185">Reference proteome</keyword>
<dbReference type="FunFam" id="2.20.110.10:FF:000001">
    <property type="entry name" value="Junctophilin"/>
    <property type="match status" value="1"/>
</dbReference>
<dbReference type="PANTHER" id="PTHR23085">
    <property type="entry name" value="GH28348P"/>
    <property type="match status" value="1"/>
</dbReference>
<sequence length="864" mass="94644">MTSGGGRFDFDDGGTYCGGWEEGKAHGNGVCTGPKGQGEYAGAWQYGFEVSGVYTWPSGNAYKGQWFQGKRHGLGLETKGRWMYRGEWTQGFKGRYGVRQSTTSGARYEGTWTTGLQDGYGCESYADGGFGGSEGSAGGTYQGQWYRGTRHGYGVRQSVPYGLASHYQPKALRASLTSLRSKDEDEMVVKNRDKKLDESRGGFVLKARSDETPPTRRRSIFDKQGRTSLRRTLMSGLKLKKQKSTGDINDSPKRQTGSVRSTISNISHVSADSTQSGMTNASMYTDSNLSFVSQDDITDVNVTETYMGEWKNDKRSGFGISERSDGLKYEGEWYNNRKYGYGVTTHKDGTKEEGKYKNNVIISSGKKNKLFLIRTSKLRERVDNAVLSAQRAAQIALQKADIAITRMANARAKAEQADMAAEKAQQDSDIARLKAKEYAPEFHQPGTDIMKKKLADHEMEYDFSHVVGLTANHAPYRSKSLTAAQQHADPFNSNYPAMGGNPNDTSPPGHPGPPNPNHYSYMNTAGIPGGGGGGLSPNTPPGGLGGGGGGGGLMPGGGGAMQHQQQQQAAMSSIAPSQHSRSPSLKVRRYSFLAGSRHGRGFSDIFNSTILTDHFDQYSAGDRDDSGLGHDVLDYSTPTTANTVTGNHLQPRGAHHNPHPHHHPNHHGKDTSPDSGLSDDDSKLRPLQRRRTLPCIVDNGKEGGGAAARAAQSVKDQSTAHSSENLAARALNPDTYIIENGIRKRVRAEVHQQRERGPGQLPRQFTIEENAERSVVREARGRGSLPDLQHVTSVKPMTRVEAYRLSNERREELRRLQELAERRRHGDMGVILGDVKDWCQERQLLVLVIAVNLSLATMFFHLLS</sequence>
<evidence type="ECO:0000256" key="3">
    <source>
        <dbReference type="ARBA" id="ARBA00004236"/>
    </source>
</evidence>
<dbReference type="GO" id="GO:0030314">
    <property type="term" value="C:junctional membrane complex"/>
    <property type="evidence" value="ECO:0007669"/>
    <property type="project" value="InterPro"/>
</dbReference>
<evidence type="ECO:0000256" key="11">
    <source>
        <dbReference type="SAM" id="MobiDB-lite"/>
    </source>
</evidence>
<evidence type="ECO:0000256" key="9">
    <source>
        <dbReference type="ARBA" id="ARBA00022989"/>
    </source>
</evidence>
<evidence type="ECO:0000313" key="13">
    <source>
        <dbReference type="Proteomes" id="UP001374579"/>
    </source>
</evidence>
<organism evidence="12 13">
    <name type="scientific">Littorina saxatilis</name>
    <dbReference type="NCBI Taxonomy" id="31220"/>
    <lineage>
        <taxon>Eukaryota</taxon>
        <taxon>Metazoa</taxon>
        <taxon>Spiralia</taxon>
        <taxon>Lophotrochozoa</taxon>
        <taxon>Mollusca</taxon>
        <taxon>Gastropoda</taxon>
        <taxon>Caenogastropoda</taxon>
        <taxon>Littorinimorpha</taxon>
        <taxon>Littorinoidea</taxon>
        <taxon>Littorinidae</taxon>
        <taxon>Littorina</taxon>
    </lineage>
</organism>
<evidence type="ECO:0000256" key="1">
    <source>
        <dbReference type="ARBA" id="ARBA00004163"/>
    </source>
</evidence>
<keyword evidence="6" id="KW-0812">Transmembrane</keyword>
<proteinExistence type="inferred from homology"/>
<keyword evidence="10" id="KW-0472">Membrane</keyword>
<feature type="compositionally biased region" description="Polar residues" evidence="11">
    <location>
        <begin position="636"/>
        <end position="648"/>
    </location>
</feature>
<evidence type="ECO:0000256" key="4">
    <source>
        <dbReference type="ARBA" id="ARBA00008599"/>
    </source>
</evidence>
<evidence type="ECO:0000256" key="8">
    <source>
        <dbReference type="ARBA" id="ARBA00022824"/>
    </source>
</evidence>
<accession>A0AAN9C6D6</accession>
<feature type="region of interest" description="Disordered" evidence="11">
    <location>
        <begin position="481"/>
        <end position="584"/>
    </location>
</feature>
<evidence type="ECO:0000256" key="2">
    <source>
        <dbReference type="ARBA" id="ARBA00004184"/>
    </source>
</evidence>
<evidence type="ECO:0000313" key="12">
    <source>
        <dbReference type="EMBL" id="KAK7115240.1"/>
    </source>
</evidence>
<comment type="caution">
    <text evidence="12">The sequence shown here is derived from an EMBL/GenBank/DDBJ whole genome shotgun (WGS) entry which is preliminary data.</text>
</comment>
<feature type="compositionally biased region" description="Polar residues" evidence="11">
    <location>
        <begin position="481"/>
        <end position="495"/>
    </location>
</feature>
<feature type="compositionally biased region" description="Polar residues" evidence="11">
    <location>
        <begin position="254"/>
        <end position="263"/>
    </location>
</feature>
<keyword evidence="7" id="KW-0677">Repeat</keyword>
<reference evidence="12 13" key="1">
    <citation type="submission" date="2024-02" db="EMBL/GenBank/DDBJ databases">
        <title>Chromosome-scale genome assembly of the rough periwinkle Littorina saxatilis.</title>
        <authorList>
            <person name="De Jode A."/>
            <person name="Faria R."/>
            <person name="Formenti G."/>
            <person name="Sims Y."/>
            <person name="Smith T.P."/>
            <person name="Tracey A."/>
            <person name="Wood J.M.D."/>
            <person name="Zagrodzka Z.B."/>
            <person name="Johannesson K."/>
            <person name="Butlin R.K."/>
            <person name="Leder E.H."/>
        </authorList>
    </citation>
    <scope>NUCLEOTIDE SEQUENCE [LARGE SCALE GENOMIC DNA]</scope>
    <source>
        <strain evidence="12">Snail1</strain>
        <tissue evidence="12">Muscle</tissue>
    </source>
</reference>
<dbReference type="Proteomes" id="UP001374579">
    <property type="component" value="Unassembled WGS sequence"/>
</dbReference>
<dbReference type="AlphaFoldDB" id="A0AAN9C6D6"/>
<feature type="region of interest" description="Disordered" evidence="11">
    <location>
        <begin position="238"/>
        <end position="263"/>
    </location>
</feature>
<dbReference type="SMART" id="SM00698">
    <property type="entry name" value="MORN"/>
    <property type="match status" value="6"/>
</dbReference>
<comment type="similarity">
    <text evidence="4">Belongs to the junctophilin family.</text>
</comment>
<keyword evidence="9" id="KW-1133">Transmembrane helix</keyword>
<evidence type="ECO:0000256" key="7">
    <source>
        <dbReference type="ARBA" id="ARBA00022737"/>
    </source>
</evidence>
<dbReference type="Pfam" id="PF02493">
    <property type="entry name" value="MORN"/>
    <property type="match status" value="8"/>
</dbReference>
<dbReference type="PANTHER" id="PTHR23085:SF16">
    <property type="entry name" value="GH28348P"/>
    <property type="match status" value="1"/>
</dbReference>
<evidence type="ECO:0000256" key="6">
    <source>
        <dbReference type="ARBA" id="ARBA00022692"/>
    </source>
</evidence>
<dbReference type="EMBL" id="JBAMIC010000001">
    <property type="protein sequence ID" value="KAK7115240.1"/>
    <property type="molecule type" value="Genomic_DNA"/>
</dbReference>
<keyword evidence="8" id="KW-0256">Endoplasmic reticulum</keyword>
<dbReference type="Gene3D" id="2.20.110.10">
    <property type="entry name" value="Histone H3 K4-specific methyltransferase SET7/9 N-terminal domain"/>
    <property type="match status" value="1"/>
</dbReference>
<dbReference type="GO" id="GO:0005789">
    <property type="term" value="C:endoplasmic reticulum membrane"/>
    <property type="evidence" value="ECO:0007669"/>
    <property type="project" value="UniProtKB-SubCell"/>
</dbReference>
<dbReference type="InterPro" id="IPR003409">
    <property type="entry name" value="MORN"/>
</dbReference>
<evidence type="ECO:0000256" key="5">
    <source>
        <dbReference type="ARBA" id="ARBA00022475"/>
    </source>
</evidence>
<protein>
    <recommendedName>
        <fullName evidence="14">Junctophilin</fullName>
    </recommendedName>
</protein>
<dbReference type="InterPro" id="IPR017191">
    <property type="entry name" value="Junctophilin"/>
</dbReference>
<feature type="compositionally biased region" description="Gly residues" evidence="11">
    <location>
        <begin position="542"/>
        <end position="560"/>
    </location>
</feature>
<feature type="compositionally biased region" description="Polar residues" evidence="11">
    <location>
        <begin position="714"/>
        <end position="724"/>
    </location>
</feature>
<dbReference type="SUPFAM" id="SSF82185">
    <property type="entry name" value="Histone H3 K4-specific methyltransferase SET7/9 N-terminal domain"/>
    <property type="match status" value="2"/>
</dbReference>
<name>A0AAN9C6D6_9CAEN</name>
<evidence type="ECO:0008006" key="14">
    <source>
        <dbReference type="Google" id="ProtNLM"/>
    </source>
</evidence>